<evidence type="ECO:0000256" key="1">
    <source>
        <dbReference type="SAM" id="MobiDB-lite"/>
    </source>
</evidence>
<protein>
    <submittedName>
        <fullName evidence="2">LmbU family transcriptional regulator</fullName>
    </submittedName>
</protein>
<proteinExistence type="predicted"/>
<comment type="caution">
    <text evidence="2">The sequence shown here is derived from an EMBL/GenBank/DDBJ whole genome shotgun (WGS) entry which is preliminary data.</text>
</comment>
<name>A0ABS1VMV6_9ACTN</name>
<sequence length="245" mass="27824">MRRSDGGTSLRAIDHNQKKAVGGNDGFTQNDVVVSFAGQQATVLKSGMLFPQNLSERSWEQLGTSLRELANSSAWWLADWLVFGEAAYGWRRYREAIERTGLDYQTLRNYTWVARRFEQGRRHDSLSFAHHAELARLPPSEQDYWLRKAEQQKWSRNELRKAVRSSLAERSQETQAPVTKGEPIKAVPSPAESAGAGKRRRSTIKLTIEVSASQWDCYAKFAATDHLSVEEWVTRVLDAADRRAA</sequence>
<keyword evidence="3" id="KW-1185">Reference proteome</keyword>
<dbReference type="NCBIfam" id="NF038070">
    <property type="entry name" value="LmbU_fam_TF"/>
    <property type="match status" value="1"/>
</dbReference>
<dbReference type="InterPro" id="IPR049735">
    <property type="entry name" value="NovE/LmbU-like"/>
</dbReference>
<gene>
    <name evidence="2" type="ORF">JKJ07_17245</name>
</gene>
<organism evidence="2 3">
    <name type="scientific">Paractinoplanes lichenicola</name>
    <dbReference type="NCBI Taxonomy" id="2802976"/>
    <lineage>
        <taxon>Bacteria</taxon>
        <taxon>Bacillati</taxon>
        <taxon>Actinomycetota</taxon>
        <taxon>Actinomycetes</taxon>
        <taxon>Micromonosporales</taxon>
        <taxon>Micromonosporaceae</taxon>
        <taxon>Paractinoplanes</taxon>
    </lineage>
</organism>
<accession>A0ABS1VMV6</accession>
<dbReference type="Proteomes" id="UP000598996">
    <property type="component" value="Unassembled WGS sequence"/>
</dbReference>
<evidence type="ECO:0000313" key="3">
    <source>
        <dbReference type="Proteomes" id="UP000598996"/>
    </source>
</evidence>
<evidence type="ECO:0000313" key="2">
    <source>
        <dbReference type="EMBL" id="MBL7256045.1"/>
    </source>
</evidence>
<feature type="region of interest" description="Disordered" evidence="1">
    <location>
        <begin position="165"/>
        <end position="200"/>
    </location>
</feature>
<reference evidence="2 3" key="1">
    <citation type="submission" date="2021-01" db="EMBL/GenBank/DDBJ databases">
        <title>Actinoplanes sp. nov. LDG1-01 isolated from lichen.</title>
        <authorList>
            <person name="Saeng-In P."/>
            <person name="Phongsopitanun W."/>
            <person name="Kanchanasin P."/>
            <person name="Yuki M."/>
            <person name="Kudo T."/>
            <person name="Ohkuma M."/>
            <person name="Tanasupawat S."/>
        </authorList>
    </citation>
    <scope>NUCLEOTIDE SEQUENCE [LARGE SCALE GENOMIC DNA]</scope>
    <source>
        <strain evidence="2 3">LDG1-01</strain>
    </source>
</reference>
<dbReference type="EMBL" id="JAENHO010000004">
    <property type="protein sequence ID" value="MBL7256045.1"/>
    <property type="molecule type" value="Genomic_DNA"/>
</dbReference>